<dbReference type="OrthoDB" id="8550178at2"/>
<dbReference type="Pfam" id="PF11185">
    <property type="entry name" value="DUF2971"/>
    <property type="match status" value="1"/>
</dbReference>
<accession>A0A2S7D528</accession>
<dbReference type="EMBL" id="MDEI01000005">
    <property type="protein sequence ID" value="PPU68834.1"/>
    <property type="molecule type" value="Genomic_DNA"/>
</dbReference>
<dbReference type="InterPro" id="IPR021352">
    <property type="entry name" value="DUF2971"/>
</dbReference>
<sequence length="270" mass="30598">MNLYHYTDAQAVQSILVNRKLWLTDLRFMNDSTELSHGVDVLKNAMAQQPHGLFYNWDHAENAISYLSNSLSEYEDASWTEDPVFAMSFSRRDDLLSQWRGYGNYSVAFDSERLEESGLKLRSCIYDSKSKADQASQKLTNVGASISQSMAETNGCISVHSIDKQIELIELAATFKDAGFEEESEVRMIARPDQHDIRYRPRNGMLIPYVEVEIPPEAIVGVRVGPIRDQHLASISMKMFLGSVESDYRTVGGDVEWSVPVDISKPPYRQ</sequence>
<organism evidence="1 2">
    <name type="scientific">Xanthomonas pisi</name>
    <dbReference type="NCBI Taxonomy" id="56457"/>
    <lineage>
        <taxon>Bacteria</taxon>
        <taxon>Pseudomonadati</taxon>
        <taxon>Pseudomonadota</taxon>
        <taxon>Gammaproteobacteria</taxon>
        <taxon>Lysobacterales</taxon>
        <taxon>Lysobacteraceae</taxon>
        <taxon>Xanthomonas</taxon>
    </lineage>
</organism>
<reference evidence="2" key="1">
    <citation type="submission" date="2016-08" db="EMBL/GenBank/DDBJ databases">
        <authorList>
            <person name="Merda D."/>
            <person name="Briand M."/>
            <person name="Taghouti G."/>
            <person name="Carrere S."/>
            <person name="Gouzy J."/>
            <person name="Portier P."/>
            <person name="Jacques M.-A."/>
            <person name="Fischer-Le Saux M."/>
        </authorList>
    </citation>
    <scope>NUCLEOTIDE SEQUENCE [LARGE SCALE GENOMIC DNA]</scope>
    <source>
        <strain evidence="2">CFBP4643</strain>
    </source>
</reference>
<comment type="caution">
    <text evidence="1">The sequence shown here is derived from an EMBL/GenBank/DDBJ whole genome shotgun (WGS) entry which is preliminary data.</text>
</comment>
<dbReference type="Proteomes" id="UP000238191">
    <property type="component" value="Unassembled WGS sequence"/>
</dbReference>
<evidence type="ECO:0000313" key="2">
    <source>
        <dbReference type="Proteomes" id="UP000238191"/>
    </source>
</evidence>
<keyword evidence="2" id="KW-1185">Reference proteome</keyword>
<dbReference type="AlphaFoldDB" id="A0A2S7D528"/>
<evidence type="ECO:0000313" key="1">
    <source>
        <dbReference type="EMBL" id="PPU68834.1"/>
    </source>
</evidence>
<evidence type="ECO:0008006" key="3">
    <source>
        <dbReference type="Google" id="ProtNLM"/>
    </source>
</evidence>
<protein>
    <recommendedName>
        <fullName evidence="3">DUF2971 domain-containing protein</fullName>
    </recommendedName>
</protein>
<proteinExistence type="predicted"/>
<name>A0A2S7D528_9XANT</name>
<dbReference type="RefSeq" id="WP_046962792.1">
    <property type="nucleotide sequence ID" value="NZ_MDEI01000005.1"/>
</dbReference>
<gene>
    <name evidence="1" type="ORF">XpiCFBP4643_07465</name>
</gene>